<keyword evidence="8" id="KW-1185">Reference proteome</keyword>
<evidence type="ECO:0000256" key="1">
    <source>
        <dbReference type="ARBA" id="ARBA00004236"/>
    </source>
</evidence>
<dbReference type="PANTHER" id="PTHR31220:SF1">
    <property type="entry name" value="GH21176P"/>
    <property type="match status" value="1"/>
</dbReference>
<evidence type="ECO:0000256" key="4">
    <source>
        <dbReference type="ARBA" id="ARBA00022490"/>
    </source>
</evidence>
<organism evidence="7 8">
    <name type="scientific">Dictyostelium firmibasis</name>
    <dbReference type="NCBI Taxonomy" id="79012"/>
    <lineage>
        <taxon>Eukaryota</taxon>
        <taxon>Amoebozoa</taxon>
        <taxon>Evosea</taxon>
        <taxon>Eumycetozoa</taxon>
        <taxon>Dictyostelia</taxon>
        <taxon>Dictyosteliales</taxon>
        <taxon>Dictyosteliaceae</taxon>
        <taxon>Dictyostelium</taxon>
    </lineage>
</organism>
<evidence type="ECO:0000313" key="8">
    <source>
        <dbReference type="Proteomes" id="UP001344447"/>
    </source>
</evidence>
<evidence type="ECO:0000256" key="6">
    <source>
        <dbReference type="ARBA" id="ARBA00034482"/>
    </source>
</evidence>
<gene>
    <name evidence="7" type="ORF">RB653_001719</name>
</gene>
<dbReference type="EMBL" id="JAVFKY010000002">
    <property type="protein sequence ID" value="KAK5581682.1"/>
    <property type="molecule type" value="Genomic_DNA"/>
</dbReference>
<keyword evidence="5" id="KW-0472">Membrane</keyword>
<dbReference type="GO" id="GO:0005886">
    <property type="term" value="C:plasma membrane"/>
    <property type="evidence" value="ECO:0007669"/>
    <property type="project" value="UniProtKB-SubCell"/>
</dbReference>
<evidence type="ECO:0000313" key="7">
    <source>
        <dbReference type="EMBL" id="KAK5581682.1"/>
    </source>
</evidence>
<name>A0AAN7U4I7_9MYCE</name>
<dbReference type="AlphaFoldDB" id="A0AAN7U4I7"/>
<dbReference type="Proteomes" id="UP001344447">
    <property type="component" value="Unassembled WGS sequence"/>
</dbReference>
<evidence type="ECO:0000256" key="2">
    <source>
        <dbReference type="ARBA" id="ARBA00004514"/>
    </source>
</evidence>
<reference evidence="7 8" key="1">
    <citation type="submission" date="2023-11" db="EMBL/GenBank/DDBJ databases">
        <title>Dfirmibasis_genome.</title>
        <authorList>
            <person name="Edelbroek B."/>
            <person name="Kjellin J."/>
            <person name="Jerlstrom-Hultqvist J."/>
            <person name="Soderbom F."/>
        </authorList>
    </citation>
    <scope>NUCLEOTIDE SEQUENCE [LARGE SCALE GENOMIC DNA]</scope>
    <source>
        <strain evidence="7 8">TNS-C-14</strain>
    </source>
</reference>
<accession>A0AAN7U4I7</accession>
<comment type="subcellular location">
    <subcellularLocation>
        <location evidence="1">Cell membrane</location>
    </subcellularLocation>
    <subcellularLocation>
        <location evidence="2">Cytoplasm</location>
        <location evidence="2">Cytosol</location>
    </subcellularLocation>
</comment>
<dbReference type="PANTHER" id="PTHR31220">
    <property type="entry name" value="HYCCIN RELATED"/>
    <property type="match status" value="1"/>
</dbReference>
<keyword evidence="4" id="KW-0963">Cytoplasm</keyword>
<comment type="caution">
    <text evidence="7">The sequence shown here is derived from an EMBL/GenBank/DDBJ whole genome shotgun (WGS) entry which is preliminary data.</text>
</comment>
<dbReference type="Pfam" id="PF09790">
    <property type="entry name" value="Hyccin"/>
    <property type="match status" value="1"/>
</dbReference>
<evidence type="ECO:0000256" key="3">
    <source>
        <dbReference type="ARBA" id="ARBA00022475"/>
    </source>
</evidence>
<evidence type="ECO:0000256" key="5">
    <source>
        <dbReference type="ARBA" id="ARBA00023136"/>
    </source>
</evidence>
<dbReference type="GO" id="GO:0005829">
    <property type="term" value="C:cytosol"/>
    <property type="evidence" value="ECO:0007669"/>
    <property type="project" value="UniProtKB-SubCell"/>
</dbReference>
<proteinExistence type="inferred from homology"/>
<keyword evidence="3" id="KW-1003">Cell membrane</keyword>
<dbReference type="InterPro" id="IPR018619">
    <property type="entry name" value="Hyccin"/>
</dbReference>
<comment type="similarity">
    <text evidence="6">Belongs to the Hyccin family.</text>
</comment>
<dbReference type="GO" id="GO:0046854">
    <property type="term" value="P:phosphatidylinositol phosphate biosynthetic process"/>
    <property type="evidence" value="ECO:0007669"/>
    <property type="project" value="TreeGrafter"/>
</dbReference>
<sequence length="433" mass="48817">MEGAPIRKESVQDKTTASILVNQLITYFNNHCQKQNNVSNIGHEGGILINQSNGGAVNINIEKLMKTLLESIINDISFYASLFLESESLFQSILNSILLDSFGSKNDIICKWFYTWYNLNCISSKKFVLSFLPALMWVYLTKSHPTNNVLIGLESCLICIYNQEYIKRLGKEKVFNAPNLSLPSYIYKSDDLFLNSVGNINGNSLTESALKLINTQLKPVVLEKPLPRIEYITSANRIILLKTIQSVFTQNILLLSMFSRVIFCEMTTRISSLGYKFIDNIPICERISKINNSKSLLNLSEIAEEDEPSTTATTTTTTTTTAITATNNINNSNLCNSVHYKPIIGLTNYLIHKDDVIKQNNYIEQLSKKRVFLPENIYQEFIIALTLCAFQETTKECAKISAQSINSRASFDLVPEIVLSSNSLLHLLNIQKK</sequence>
<protein>
    <submittedName>
        <fullName evidence="7">Uncharacterized protein</fullName>
    </submittedName>
</protein>
<dbReference type="GO" id="GO:0072659">
    <property type="term" value="P:protein localization to plasma membrane"/>
    <property type="evidence" value="ECO:0007669"/>
    <property type="project" value="TreeGrafter"/>
</dbReference>